<keyword evidence="4" id="KW-1267">Proteomics identification</keyword>
<dbReference type="InParanoid" id="A0A0P0WKT5"/>
<proteinExistence type="evidence at protein level"/>
<evidence type="ECO:0000313" key="2">
    <source>
        <dbReference type="EMBL" id="BAS93408.1"/>
    </source>
</evidence>
<feature type="non-terminal residue" evidence="2">
    <location>
        <position position="1"/>
    </location>
</feature>
<reference evidence="2 3" key="2">
    <citation type="journal article" date="2013" name="Plant Cell Physiol.">
        <title>Rice Annotation Project Database (RAP-DB): an integrative and interactive database for rice genomics.</title>
        <authorList>
            <person name="Sakai H."/>
            <person name="Lee S.S."/>
            <person name="Tanaka T."/>
            <person name="Numa H."/>
            <person name="Kim J."/>
            <person name="Kawahara Y."/>
            <person name="Wakimoto H."/>
            <person name="Yang C.C."/>
            <person name="Iwamoto M."/>
            <person name="Abe T."/>
            <person name="Yamada Y."/>
            <person name="Muto A."/>
            <person name="Inokuchi H."/>
            <person name="Ikemura T."/>
            <person name="Matsumoto T."/>
            <person name="Sasaki T."/>
            <person name="Itoh T."/>
        </authorList>
    </citation>
    <scope>NUCLEOTIDE SEQUENCE [LARGE SCALE GENOMIC DNA]</scope>
    <source>
        <strain evidence="3">cv. Nipponbare</strain>
    </source>
</reference>
<reference evidence="3" key="1">
    <citation type="journal article" date="2005" name="Nature">
        <title>The map-based sequence of the rice genome.</title>
        <authorList>
            <consortium name="International rice genome sequencing project (IRGSP)"/>
            <person name="Matsumoto T."/>
            <person name="Wu J."/>
            <person name="Kanamori H."/>
            <person name="Katayose Y."/>
            <person name="Fujisawa M."/>
            <person name="Namiki N."/>
            <person name="Mizuno H."/>
            <person name="Yamamoto K."/>
            <person name="Antonio B.A."/>
            <person name="Baba T."/>
            <person name="Sakata K."/>
            <person name="Nagamura Y."/>
            <person name="Aoki H."/>
            <person name="Arikawa K."/>
            <person name="Arita K."/>
            <person name="Bito T."/>
            <person name="Chiden Y."/>
            <person name="Fujitsuka N."/>
            <person name="Fukunaka R."/>
            <person name="Hamada M."/>
            <person name="Harada C."/>
            <person name="Hayashi A."/>
            <person name="Hijishita S."/>
            <person name="Honda M."/>
            <person name="Hosokawa S."/>
            <person name="Ichikawa Y."/>
            <person name="Idonuma A."/>
            <person name="Iijima M."/>
            <person name="Ikeda M."/>
            <person name="Ikeno M."/>
            <person name="Ito K."/>
            <person name="Ito S."/>
            <person name="Ito T."/>
            <person name="Ito Y."/>
            <person name="Ito Y."/>
            <person name="Iwabuchi A."/>
            <person name="Kamiya K."/>
            <person name="Karasawa W."/>
            <person name="Kurita K."/>
            <person name="Katagiri S."/>
            <person name="Kikuta A."/>
            <person name="Kobayashi H."/>
            <person name="Kobayashi N."/>
            <person name="Machita K."/>
            <person name="Maehara T."/>
            <person name="Masukawa M."/>
            <person name="Mizubayashi T."/>
            <person name="Mukai Y."/>
            <person name="Nagasaki H."/>
            <person name="Nagata Y."/>
            <person name="Naito S."/>
            <person name="Nakashima M."/>
            <person name="Nakama Y."/>
            <person name="Nakamichi Y."/>
            <person name="Nakamura M."/>
            <person name="Meguro A."/>
            <person name="Negishi M."/>
            <person name="Ohta I."/>
            <person name="Ohta T."/>
            <person name="Okamoto M."/>
            <person name="Ono N."/>
            <person name="Saji S."/>
            <person name="Sakaguchi M."/>
            <person name="Sakai K."/>
            <person name="Shibata M."/>
            <person name="Shimokawa T."/>
            <person name="Song J."/>
            <person name="Takazaki Y."/>
            <person name="Terasawa K."/>
            <person name="Tsugane M."/>
            <person name="Tsuji K."/>
            <person name="Ueda S."/>
            <person name="Waki K."/>
            <person name="Yamagata H."/>
            <person name="Yamamoto M."/>
            <person name="Yamamoto S."/>
            <person name="Yamane H."/>
            <person name="Yoshiki S."/>
            <person name="Yoshihara R."/>
            <person name="Yukawa K."/>
            <person name="Zhong H."/>
            <person name="Yano M."/>
            <person name="Yuan Q."/>
            <person name="Ouyang S."/>
            <person name="Liu J."/>
            <person name="Jones K.M."/>
            <person name="Gansberger K."/>
            <person name="Moffat K."/>
            <person name="Hill J."/>
            <person name="Bera J."/>
            <person name="Fadrosh D."/>
            <person name="Jin S."/>
            <person name="Johri S."/>
            <person name="Kim M."/>
            <person name="Overton L."/>
            <person name="Reardon M."/>
            <person name="Tsitrin T."/>
            <person name="Vuong H."/>
            <person name="Weaver B."/>
            <person name="Ciecko A."/>
            <person name="Tallon L."/>
            <person name="Jackson J."/>
            <person name="Pai G."/>
            <person name="Aken S.V."/>
            <person name="Utterback T."/>
            <person name="Reidmuller S."/>
            <person name="Feldblyum T."/>
            <person name="Hsiao J."/>
            <person name="Zismann V."/>
            <person name="Iobst S."/>
            <person name="de Vazeille A.R."/>
            <person name="Buell C.R."/>
            <person name="Ying K."/>
            <person name="Li Y."/>
            <person name="Lu T."/>
            <person name="Huang Y."/>
            <person name="Zhao Q."/>
            <person name="Feng Q."/>
            <person name="Zhang L."/>
            <person name="Zhu J."/>
            <person name="Weng Q."/>
            <person name="Mu J."/>
            <person name="Lu Y."/>
            <person name="Fan D."/>
            <person name="Liu Y."/>
            <person name="Guan J."/>
            <person name="Zhang Y."/>
            <person name="Yu S."/>
            <person name="Liu X."/>
            <person name="Zhang Y."/>
            <person name="Hong G."/>
            <person name="Han B."/>
            <person name="Choisne N."/>
            <person name="Demange N."/>
            <person name="Orjeda G."/>
            <person name="Samain S."/>
            <person name="Cattolico L."/>
            <person name="Pelletier E."/>
            <person name="Couloux A."/>
            <person name="Segurens B."/>
            <person name="Wincker P."/>
            <person name="D'Hont A."/>
            <person name="Scarpelli C."/>
            <person name="Weissenbach J."/>
            <person name="Salanoubat M."/>
            <person name="Quetier F."/>
            <person name="Yu Y."/>
            <person name="Kim H.R."/>
            <person name="Rambo T."/>
            <person name="Currie J."/>
            <person name="Collura K."/>
            <person name="Luo M."/>
            <person name="Yang T."/>
            <person name="Ammiraju J.S.S."/>
            <person name="Engler F."/>
            <person name="Soderlund C."/>
            <person name="Wing R.A."/>
            <person name="Palmer L.E."/>
            <person name="de la Bastide M."/>
            <person name="Spiegel L."/>
            <person name="Nascimento L."/>
            <person name="Zutavern T."/>
            <person name="O'Shaughnessy A."/>
            <person name="Dike S."/>
            <person name="Dedhia N."/>
            <person name="Preston R."/>
            <person name="Balija V."/>
            <person name="McCombie W.R."/>
            <person name="Chow T."/>
            <person name="Chen H."/>
            <person name="Chung M."/>
            <person name="Chen C."/>
            <person name="Shaw J."/>
            <person name="Wu H."/>
            <person name="Hsiao K."/>
            <person name="Chao Y."/>
            <person name="Chu M."/>
            <person name="Cheng C."/>
            <person name="Hour A."/>
            <person name="Lee P."/>
            <person name="Lin S."/>
            <person name="Lin Y."/>
            <person name="Liou J."/>
            <person name="Liu S."/>
            <person name="Hsing Y."/>
            <person name="Raghuvanshi S."/>
            <person name="Mohanty A."/>
            <person name="Bharti A.K."/>
            <person name="Gaur A."/>
            <person name="Gupta V."/>
            <person name="Kumar D."/>
            <person name="Ravi V."/>
            <person name="Vij S."/>
            <person name="Kapur A."/>
            <person name="Khurana P."/>
            <person name="Khurana P."/>
            <person name="Khurana J.P."/>
            <person name="Tyagi A.K."/>
            <person name="Gaikwad K."/>
            <person name="Singh A."/>
            <person name="Dalal V."/>
            <person name="Srivastava S."/>
            <person name="Dixit A."/>
            <person name="Pal A.K."/>
            <person name="Ghazi I.A."/>
            <person name="Yadav M."/>
            <person name="Pandit A."/>
            <person name="Bhargava A."/>
            <person name="Sureshbabu K."/>
            <person name="Batra K."/>
            <person name="Sharma T.R."/>
            <person name="Mohapatra T."/>
            <person name="Singh N.K."/>
            <person name="Messing J."/>
            <person name="Nelson A.B."/>
            <person name="Fuks G."/>
            <person name="Kavchok S."/>
            <person name="Keizer G."/>
            <person name="Linton E."/>
            <person name="Llaca V."/>
            <person name="Song R."/>
            <person name="Tanyolac B."/>
            <person name="Young S."/>
            <person name="Ho-Il K."/>
            <person name="Hahn J.H."/>
            <person name="Sangsakoo G."/>
            <person name="Vanavichit A."/>
            <person name="de Mattos Luiz.A.T."/>
            <person name="Zimmer P.D."/>
            <person name="Malone G."/>
            <person name="Dellagostin O."/>
            <person name="de Oliveira A.C."/>
            <person name="Bevan M."/>
            <person name="Bancroft I."/>
            <person name="Minx P."/>
            <person name="Cordum H."/>
            <person name="Wilson R."/>
            <person name="Cheng Z."/>
            <person name="Jin W."/>
            <person name="Jiang J."/>
            <person name="Leong S.A."/>
            <person name="Iwama H."/>
            <person name="Gojobori T."/>
            <person name="Itoh T."/>
            <person name="Niimura Y."/>
            <person name="Fujii Y."/>
            <person name="Habara T."/>
            <person name="Sakai H."/>
            <person name="Sato Y."/>
            <person name="Wilson G."/>
            <person name="Kumar K."/>
            <person name="McCouch S."/>
            <person name="Juretic N."/>
            <person name="Hoen D."/>
            <person name="Wright S."/>
            <person name="Bruskiewich R."/>
            <person name="Bureau T."/>
            <person name="Miyao A."/>
            <person name="Hirochika H."/>
            <person name="Nishikawa T."/>
            <person name="Kadowaki K."/>
            <person name="Sugiura M."/>
            <person name="Burr B."/>
            <person name="Sasaki T."/>
        </authorList>
    </citation>
    <scope>NUCLEOTIDE SEQUENCE [LARGE SCALE GENOMIC DNA]</scope>
    <source>
        <strain evidence="3">cv. Nipponbare</strain>
    </source>
</reference>
<dbReference type="AlphaFoldDB" id="A0A0P0WKT5"/>
<dbReference type="Proteomes" id="UP000059680">
    <property type="component" value="Chromosome 5"/>
</dbReference>
<feature type="domain" description="Bifunctional inhibitor/plant lipid transfer protein/seed storage helical" evidence="1">
    <location>
        <begin position="12"/>
        <end position="79"/>
    </location>
</feature>
<evidence type="ECO:0007829" key="4">
    <source>
        <dbReference type="PeptideAtlas" id="A0A0P0WKT5"/>
    </source>
</evidence>
<accession>A0A0P0WKT5</accession>
<organism evidence="2 3">
    <name type="scientific">Oryza sativa subsp. japonica</name>
    <name type="common">Rice</name>
    <dbReference type="NCBI Taxonomy" id="39947"/>
    <lineage>
        <taxon>Eukaryota</taxon>
        <taxon>Viridiplantae</taxon>
        <taxon>Streptophyta</taxon>
        <taxon>Embryophyta</taxon>
        <taxon>Tracheophyta</taxon>
        <taxon>Spermatophyta</taxon>
        <taxon>Magnoliopsida</taxon>
        <taxon>Liliopsida</taxon>
        <taxon>Poales</taxon>
        <taxon>Poaceae</taxon>
        <taxon>BOP clade</taxon>
        <taxon>Oryzoideae</taxon>
        <taxon>Oryzeae</taxon>
        <taxon>Oryzinae</taxon>
        <taxon>Oryza</taxon>
        <taxon>Oryza sativa</taxon>
    </lineage>
</organism>
<gene>
    <name evidence="2" type="ordered locus">Os05g0328333</name>
    <name evidence="2" type="ORF">OSNPB_050328333</name>
</gene>
<protein>
    <submittedName>
        <fullName evidence="2">Os05g0328333 protein</fullName>
    </submittedName>
</protein>
<dbReference type="PaxDb" id="39947-A0A0P0WKT5"/>
<dbReference type="Gramene" id="Os05t0328333-00">
    <property type="protein sequence ID" value="Os05t0328333-00"/>
    <property type="gene ID" value="Os05g0328333"/>
</dbReference>
<name>A0A0P0WKT5_ORYSJ</name>
<dbReference type="InterPro" id="IPR016140">
    <property type="entry name" value="Bifunc_inhib/LTP/seed_store"/>
</dbReference>
<dbReference type="EMBL" id="AP014961">
    <property type="protein sequence ID" value="BAS93408.1"/>
    <property type="molecule type" value="Genomic_DNA"/>
</dbReference>
<evidence type="ECO:0000313" key="3">
    <source>
        <dbReference type="Proteomes" id="UP000059680"/>
    </source>
</evidence>
<evidence type="ECO:0000259" key="1">
    <source>
        <dbReference type="Pfam" id="PF13016"/>
    </source>
</evidence>
<keyword evidence="3" id="KW-1185">Reference proteome</keyword>
<reference evidence="2 3" key="3">
    <citation type="journal article" date="2013" name="Rice">
        <title>Improvement of the Oryza sativa Nipponbare reference genome using next generation sequence and optical map data.</title>
        <authorList>
            <person name="Kawahara Y."/>
            <person name="de la Bastide M."/>
            <person name="Hamilton J.P."/>
            <person name="Kanamori H."/>
            <person name="McCombie W.R."/>
            <person name="Ouyang S."/>
            <person name="Schwartz D.C."/>
            <person name="Tanaka T."/>
            <person name="Wu J."/>
            <person name="Zhou S."/>
            <person name="Childs K.L."/>
            <person name="Davidson R.M."/>
            <person name="Lin H."/>
            <person name="Quesada-Ocampo L."/>
            <person name="Vaillancourt B."/>
            <person name="Sakai H."/>
            <person name="Lee S.S."/>
            <person name="Kim J."/>
            <person name="Numa H."/>
            <person name="Itoh T."/>
            <person name="Buell C.R."/>
            <person name="Matsumoto T."/>
        </authorList>
    </citation>
    <scope>NUCLEOTIDE SEQUENCE [LARGE SCALE GENOMIC DNA]</scope>
    <source>
        <strain evidence="3">cv. Nipponbare</strain>
    </source>
</reference>
<dbReference type="Pfam" id="PF13016">
    <property type="entry name" value="Gliadin"/>
    <property type="match status" value="1"/>
</dbReference>
<sequence>FDVLGQSYRQYQLQSPLLQQQQVLSPYNDFVRQRYGIAASPFLQSAAFKLRNNQVWQQLGLVAQQSHYQDINIVQAIAQQL</sequence>